<dbReference type="PROSITE" id="PS50109">
    <property type="entry name" value="HIS_KIN"/>
    <property type="match status" value="1"/>
</dbReference>
<evidence type="ECO:0000256" key="8">
    <source>
        <dbReference type="ARBA" id="ARBA00023136"/>
    </source>
</evidence>
<comment type="caution">
    <text evidence="11">The sequence shown here is derived from an EMBL/GenBank/DDBJ whole genome shotgun (WGS) entry which is preliminary data.</text>
</comment>
<reference evidence="11" key="1">
    <citation type="submission" date="2021-11" db="EMBL/GenBank/DDBJ databases">
        <authorList>
            <person name="Rodrigo-Torres L."/>
            <person name="Arahal R. D."/>
            <person name="Lucena T."/>
        </authorList>
    </citation>
    <scope>NUCLEOTIDE SEQUENCE</scope>
    <source>
        <strain evidence="11">CECT 7928</strain>
    </source>
</reference>
<dbReference type="InterPro" id="IPR011712">
    <property type="entry name" value="Sig_transdc_His_kin_sub3_dim/P"/>
</dbReference>
<dbReference type="InterPro" id="IPR036890">
    <property type="entry name" value="HATPase_C_sf"/>
</dbReference>
<dbReference type="Proteomes" id="UP000838748">
    <property type="component" value="Unassembled WGS sequence"/>
</dbReference>
<dbReference type="Pfam" id="PF02518">
    <property type="entry name" value="HATPase_c"/>
    <property type="match status" value="1"/>
</dbReference>
<keyword evidence="2" id="KW-1003">Cell membrane</keyword>
<feature type="transmembrane region" description="Helical" evidence="9">
    <location>
        <begin position="210"/>
        <end position="227"/>
    </location>
</feature>
<dbReference type="CDD" id="cd16917">
    <property type="entry name" value="HATPase_UhpB-NarQ-NarX-like"/>
    <property type="match status" value="1"/>
</dbReference>
<dbReference type="EC" id="2.7.13.3" evidence="11"/>
<comment type="subcellular location">
    <subcellularLocation>
        <location evidence="1">Cell membrane</location>
        <topology evidence="1">Multi-pass membrane protein</topology>
    </subcellularLocation>
</comment>
<proteinExistence type="predicted"/>
<evidence type="ECO:0000256" key="6">
    <source>
        <dbReference type="ARBA" id="ARBA00022989"/>
    </source>
</evidence>
<evidence type="ECO:0000313" key="12">
    <source>
        <dbReference type="Proteomes" id="UP000838748"/>
    </source>
</evidence>
<dbReference type="GO" id="GO:0004673">
    <property type="term" value="F:protein histidine kinase activity"/>
    <property type="evidence" value="ECO:0007669"/>
    <property type="project" value="UniProtKB-EC"/>
</dbReference>
<evidence type="ECO:0000256" key="4">
    <source>
        <dbReference type="ARBA" id="ARBA00022692"/>
    </source>
</evidence>
<dbReference type="EMBL" id="CAKLDM010000001">
    <property type="protein sequence ID" value="CAH0536245.1"/>
    <property type="molecule type" value="Genomic_DNA"/>
</dbReference>
<evidence type="ECO:0000256" key="1">
    <source>
        <dbReference type="ARBA" id="ARBA00004651"/>
    </source>
</evidence>
<feature type="transmembrane region" description="Helical" evidence="9">
    <location>
        <begin position="59"/>
        <end position="75"/>
    </location>
</feature>
<keyword evidence="4 9" id="KW-0812">Transmembrane</keyword>
<keyword evidence="6 9" id="KW-1133">Transmembrane helix</keyword>
<accession>A0ABN8E333</accession>
<dbReference type="Pfam" id="PF05231">
    <property type="entry name" value="MASE1"/>
    <property type="match status" value="1"/>
</dbReference>
<gene>
    <name evidence="11" type="primary">uhpB</name>
    <name evidence="11" type="ORF">VMF7928_00292</name>
</gene>
<evidence type="ECO:0000256" key="5">
    <source>
        <dbReference type="ARBA" id="ARBA00022777"/>
    </source>
</evidence>
<keyword evidence="7" id="KW-0902">Two-component regulatory system</keyword>
<evidence type="ECO:0000256" key="9">
    <source>
        <dbReference type="SAM" id="Phobius"/>
    </source>
</evidence>
<dbReference type="SUPFAM" id="SSF55874">
    <property type="entry name" value="ATPase domain of HSP90 chaperone/DNA topoisomerase II/histidine kinase"/>
    <property type="match status" value="1"/>
</dbReference>
<dbReference type="PANTHER" id="PTHR24421:SF58">
    <property type="entry name" value="SIGNAL TRANSDUCTION HISTIDINE-PROTEIN KINASE_PHOSPHATASE UHPB"/>
    <property type="match status" value="1"/>
</dbReference>
<evidence type="ECO:0000259" key="10">
    <source>
        <dbReference type="PROSITE" id="PS50109"/>
    </source>
</evidence>
<dbReference type="PANTHER" id="PTHR24421">
    <property type="entry name" value="NITRATE/NITRITE SENSOR PROTEIN NARX-RELATED"/>
    <property type="match status" value="1"/>
</dbReference>
<dbReference type="InterPro" id="IPR050482">
    <property type="entry name" value="Sensor_HK_TwoCompSys"/>
</dbReference>
<feature type="transmembrane region" description="Helical" evidence="9">
    <location>
        <begin position="81"/>
        <end position="96"/>
    </location>
</feature>
<protein>
    <submittedName>
        <fullName evidence="11">Signal transduction histidine-protein kinase/phosphatase UhpB</fullName>
        <ecNumber evidence="11">2.7.13.3</ecNumber>
    </submittedName>
</protein>
<feature type="transmembrane region" description="Helical" evidence="9">
    <location>
        <begin position="35"/>
        <end position="52"/>
    </location>
</feature>
<feature type="transmembrane region" description="Helical" evidence="9">
    <location>
        <begin position="234"/>
        <end position="254"/>
    </location>
</feature>
<evidence type="ECO:0000256" key="7">
    <source>
        <dbReference type="ARBA" id="ARBA00023012"/>
    </source>
</evidence>
<sequence length="513" mass="57482">MLTKFFEHACWAMGYGFFCFSLFGISSHFTHTSSQAILMFPTGLFLSMLLCVRKHNRPTILLTHIITIWLILDMGQETFAALPPLITIALLGYFFVEYHQRINTTKSILHQASLIIICISLMSWAITGIYGELNSIGALSLLAPLTAFVLLFPAVYLIRNFLASNQWVPHAPNRTNSPSSRIETRQILLFVILFSSSIAIQLFLPLDLERLRLILIQIPLIFFAYRFGWQGAAIVSILNAILLSVSEFYSGITINATDTMLSMLFQSLLGLGVGLSMTKQRLLTSKLASINQSLSSQLDQNKLLTKELVNSEEAIRHEIAQELHDDIGQNITAIRTQAMIMQKLKPSDTLKQHIGLIQGTALNVYDTIHSLLHRLRPKALDDLGLKPAIEQLLVAMCIEKLGIQHQLTYNIRNHSLSKVHEITIYRMIQESLNNCLKYANAKNVEISLTESTSHYQLSIHDDGSGFDPQKVNYGQGIRGLRERAEALGGTFNITSISGTHIDINLPFTRSSSK</sequence>
<evidence type="ECO:0000256" key="2">
    <source>
        <dbReference type="ARBA" id="ARBA00022475"/>
    </source>
</evidence>
<organism evidence="11 12">
    <name type="scientific">Vibrio marisflavi CECT 7928</name>
    <dbReference type="NCBI Taxonomy" id="634439"/>
    <lineage>
        <taxon>Bacteria</taxon>
        <taxon>Pseudomonadati</taxon>
        <taxon>Pseudomonadota</taxon>
        <taxon>Gammaproteobacteria</taxon>
        <taxon>Vibrionales</taxon>
        <taxon>Vibrionaceae</taxon>
        <taxon>Vibrio</taxon>
    </lineage>
</organism>
<keyword evidence="8 9" id="KW-0472">Membrane</keyword>
<feature type="transmembrane region" description="Helical" evidence="9">
    <location>
        <begin position="12"/>
        <end position="29"/>
    </location>
</feature>
<feature type="domain" description="Histidine kinase" evidence="10">
    <location>
        <begin position="322"/>
        <end position="509"/>
    </location>
</feature>
<dbReference type="Pfam" id="PF07730">
    <property type="entry name" value="HisKA_3"/>
    <property type="match status" value="1"/>
</dbReference>
<dbReference type="NCBIfam" id="NF008649">
    <property type="entry name" value="PRK11644.1"/>
    <property type="match status" value="1"/>
</dbReference>
<name>A0ABN8E333_9VIBR</name>
<dbReference type="RefSeq" id="WP_237359715.1">
    <property type="nucleotide sequence ID" value="NZ_CAKLDM010000001.1"/>
</dbReference>
<dbReference type="Gene3D" id="1.20.5.1930">
    <property type="match status" value="1"/>
</dbReference>
<dbReference type="Gene3D" id="3.30.565.10">
    <property type="entry name" value="Histidine kinase-like ATPase, C-terminal domain"/>
    <property type="match status" value="1"/>
</dbReference>
<evidence type="ECO:0000256" key="3">
    <source>
        <dbReference type="ARBA" id="ARBA00022679"/>
    </source>
</evidence>
<feature type="transmembrane region" description="Helical" evidence="9">
    <location>
        <begin position="108"/>
        <end position="130"/>
    </location>
</feature>
<feature type="transmembrane region" description="Helical" evidence="9">
    <location>
        <begin position="187"/>
        <end position="204"/>
    </location>
</feature>
<keyword evidence="5 11" id="KW-0418">Kinase</keyword>
<dbReference type="SMART" id="SM00387">
    <property type="entry name" value="HATPase_c"/>
    <property type="match status" value="1"/>
</dbReference>
<evidence type="ECO:0000313" key="11">
    <source>
        <dbReference type="EMBL" id="CAH0536245.1"/>
    </source>
</evidence>
<dbReference type="InterPro" id="IPR007895">
    <property type="entry name" value="MASE1"/>
</dbReference>
<dbReference type="InterPro" id="IPR005467">
    <property type="entry name" value="His_kinase_dom"/>
</dbReference>
<keyword evidence="12" id="KW-1185">Reference proteome</keyword>
<keyword evidence="3 11" id="KW-0808">Transferase</keyword>
<feature type="transmembrane region" description="Helical" evidence="9">
    <location>
        <begin position="136"/>
        <end position="158"/>
    </location>
</feature>
<dbReference type="InterPro" id="IPR003594">
    <property type="entry name" value="HATPase_dom"/>
</dbReference>